<comment type="caution">
    <text evidence="2">The sequence shown here is derived from an EMBL/GenBank/DDBJ whole genome shotgun (WGS) entry which is preliminary data.</text>
</comment>
<evidence type="ECO:0000313" key="2">
    <source>
        <dbReference type="EMBL" id="GAA2419441.1"/>
    </source>
</evidence>
<dbReference type="PROSITE" id="PS51257">
    <property type="entry name" value="PROKAR_LIPOPROTEIN"/>
    <property type="match status" value="1"/>
</dbReference>
<keyword evidence="3" id="KW-1185">Reference proteome</keyword>
<protein>
    <recommendedName>
        <fullName evidence="4">Lipoprotein</fullName>
    </recommendedName>
</protein>
<evidence type="ECO:0000313" key="3">
    <source>
        <dbReference type="Proteomes" id="UP001501231"/>
    </source>
</evidence>
<evidence type="ECO:0000256" key="1">
    <source>
        <dbReference type="SAM" id="MobiDB-lite"/>
    </source>
</evidence>
<proteinExistence type="predicted"/>
<evidence type="ECO:0008006" key="4">
    <source>
        <dbReference type="Google" id="ProtNLM"/>
    </source>
</evidence>
<dbReference type="Proteomes" id="UP001501231">
    <property type="component" value="Unassembled WGS sequence"/>
</dbReference>
<feature type="region of interest" description="Disordered" evidence="1">
    <location>
        <begin position="25"/>
        <end position="44"/>
    </location>
</feature>
<sequence>MSVIDRGIAAVLIGAVALVACGGQEPETGPGGGRGTARPDSGEPVLRWRMTGGIAGLGGPGSLPDFSLYGDGRAITGPRDGAPPPPLPVQREYRLTPAALQRLLGEARAAGLERSRTIGPDRIADAMVLEIRMGAARTRIVQPESQAGAPAVRFWKRLDPRGWSRADQAEPSRPYRSSRVAVLAGESPAAGGQRVSDWPLKRPLGRGEQAAGALCTVVTGDDRDTAVKHVATADGDHRWRSGGKVYSVRLRPLLPDERTCQDVAKT</sequence>
<reference evidence="2 3" key="1">
    <citation type="journal article" date="2019" name="Int. J. Syst. Evol. Microbiol.">
        <title>The Global Catalogue of Microorganisms (GCM) 10K type strain sequencing project: providing services to taxonomists for standard genome sequencing and annotation.</title>
        <authorList>
            <consortium name="The Broad Institute Genomics Platform"/>
            <consortium name="The Broad Institute Genome Sequencing Center for Infectious Disease"/>
            <person name="Wu L."/>
            <person name="Ma J."/>
        </authorList>
    </citation>
    <scope>NUCLEOTIDE SEQUENCE [LARGE SCALE GENOMIC DNA]</scope>
    <source>
        <strain evidence="2 3">JCM 3325</strain>
    </source>
</reference>
<accession>A0ABN3J2P6</accession>
<name>A0ABN3J2P6_9ACTN</name>
<dbReference type="EMBL" id="BAAARW010000012">
    <property type="protein sequence ID" value="GAA2419441.1"/>
    <property type="molecule type" value="Genomic_DNA"/>
</dbReference>
<organism evidence="2 3">
    <name type="scientific">Actinomadura vinacea</name>
    <dbReference type="NCBI Taxonomy" id="115336"/>
    <lineage>
        <taxon>Bacteria</taxon>
        <taxon>Bacillati</taxon>
        <taxon>Actinomycetota</taxon>
        <taxon>Actinomycetes</taxon>
        <taxon>Streptosporangiales</taxon>
        <taxon>Thermomonosporaceae</taxon>
        <taxon>Actinomadura</taxon>
    </lineage>
</organism>
<gene>
    <name evidence="2" type="ORF">GCM10010191_33130</name>
</gene>